<dbReference type="EMBL" id="AP014809">
    <property type="protein sequence ID" value="BAU93422.1"/>
    <property type="molecule type" value="Genomic_DNA"/>
</dbReference>
<protein>
    <submittedName>
        <fullName evidence="1">Copper-transporting ATPase</fullName>
    </submittedName>
</protein>
<accession>A0A161J7G8</accession>
<dbReference type="Proteomes" id="UP000218288">
    <property type="component" value="Chromosome"/>
</dbReference>
<evidence type="ECO:0000313" key="2">
    <source>
        <dbReference type="Proteomes" id="UP000218288"/>
    </source>
</evidence>
<proteinExistence type="predicted"/>
<evidence type="ECO:0000313" key="1">
    <source>
        <dbReference type="EMBL" id="BAU93422.1"/>
    </source>
</evidence>
<gene>
    <name evidence="1" type="primary">copA</name>
    <name evidence="1" type="ORF">MPPM_4817</name>
</gene>
<organism evidence="1 2">
    <name type="scientific">Methylorubrum populi</name>
    <dbReference type="NCBI Taxonomy" id="223967"/>
    <lineage>
        <taxon>Bacteria</taxon>
        <taxon>Pseudomonadati</taxon>
        <taxon>Pseudomonadota</taxon>
        <taxon>Alphaproteobacteria</taxon>
        <taxon>Hyphomicrobiales</taxon>
        <taxon>Methylobacteriaceae</taxon>
        <taxon>Methylorubrum</taxon>
    </lineage>
</organism>
<reference evidence="1 2" key="1">
    <citation type="journal article" date="2016" name="Genome Announc.">
        <title>Complete Genome Sequence of Methylobacterium populi P-1M, Isolated from Pink-Pigmented Household Biofilm.</title>
        <authorList>
            <person name="Morohoshi T."/>
            <person name="Ikeda T."/>
        </authorList>
    </citation>
    <scope>NUCLEOTIDE SEQUENCE [LARGE SCALE GENOMIC DNA]</scope>
    <source>
        <strain evidence="1 2">P-1M</strain>
    </source>
</reference>
<dbReference type="AlphaFoldDB" id="A0A161J7G8"/>
<name>A0A161J7G8_9HYPH</name>
<sequence>MRRVASRSLARAMPDRAARKRVYWQAVRREMRQVQATLGFAALAEPHPRFMQMHPYWAHLAAEDEF</sequence>